<dbReference type="Pfam" id="PF00293">
    <property type="entry name" value="NUDIX"/>
    <property type="match status" value="1"/>
</dbReference>
<gene>
    <name evidence="3" type="ORF">HYFRA_00008558</name>
</gene>
<feature type="domain" description="Nudix hydrolase" evidence="2">
    <location>
        <begin position="7"/>
        <end position="147"/>
    </location>
</feature>
<dbReference type="PRINTS" id="PR00502">
    <property type="entry name" value="NUDIXFAMILY"/>
</dbReference>
<sequence>MSIAKPNVRVGVGLFILESGEQTDNPRFLVGKRLGSHGAGSYALPGGHLEFGETPEECAARECLEETGLKTTSVQFLTATNDYMPEDNKHYVTMFMVCIRENDNDQAEVLEPNKCESWEWASWKDLKKWVEIQAGAQEGQVLERKLFLPLINLVGQRPDVVPSLNRLERV</sequence>
<dbReference type="PANTHER" id="PTHR16099:SF5">
    <property type="entry name" value="NUCLEOTIDE TRIPHOSPHATE DIPHOSPHATASE NUDT15"/>
    <property type="match status" value="1"/>
</dbReference>
<comment type="caution">
    <text evidence="3">The sequence shown here is derived from an EMBL/GenBank/DDBJ whole genome shotgun (WGS) entry which is preliminary data.</text>
</comment>
<dbReference type="SUPFAM" id="SSF55811">
    <property type="entry name" value="Nudix"/>
    <property type="match status" value="1"/>
</dbReference>
<dbReference type="FunFam" id="3.90.79.10:FF:000060">
    <property type="entry name" value="Nudix hydrolase 1"/>
    <property type="match status" value="1"/>
</dbReference>
<evidence type="ECO:0000256" key="1">
    <source>
        <dbReference type="ARBA" id="ARBA00022801"/>
    </source>
</evidence>
<dbReference type="EMBL" id="CAJVRL010000058">
    <property type="protein sequence ID" value="CAG8954872.1"/>
    <property type="molecule type" value="Genomic_DNA"/>
</dbReference>
<reference evidence="3" key="1">
    <citation type="submission" date="2021-07" db="EMBL/GenBank/DDBJ databases">
        <authorList>
            <person name="Durling M."/>
        </authorList>
    </citation>
    <scope>NUCLEOTIDE SEQUENCE</scope>
</reference>
<keyword evidence="1" id="KW-0378">Hydrolase</keyword>
<protein>
    <recommendedName>
        <fullName evidence="2">Nudix hydrolase domain-containing protein</fullName>
    </recommendedName>
</protein>
<dbReference type="Gene3D" id="3.90.79.10">
    <property type="entry name" value="Nucleoside Triphosphate Pyrophosphohydrolase"/>
    <property type="match status" value="1"/>
</dbReference>
<evidence type="ECO:0000313" key="3">
    <source>
        <dbReference type="EMBL" id="CAG8954872.1"/>
    </source>
</evidence>
<evidence type="ECO:0000259" key="2">
    <source>
        <dbReference type="PROSITE" id="PS51462"/>
    </source>
</evidence>
<accession>A0A9N9KZL5</accession>
<dbReference type="PROSITE" id="PS51462">
    <property type="entry name" value="NUDIX"/>
    <property type="match status" value="1"/>
</dbReference>
<name>A0A9N9KZL5_9HELO</name>
<evidence type="ECO:0000313" key="4">
    <source>
        <dbReference type="Proteomes" id="UP000696280"/>
    </source>
</evidence>
<dbReference type="CDD" id="cd04678">
    <property type="entry name" value="NUDIX_MTH2_Nudt15"/>
    <property type="match status" value="1"/>
</dbReference>
<dbReference type="InterPro" id="IPR020476">
    <property type="entry name" value="Nudix_hydrolase"/>
</dbReference>
<proteinExistence type="predicted"/>
<dbReference type="Proteomes" id="UP000696280">
    <property type="component" value="Unassembled WGS sequence"/>
</dbReference>
<dbReference type="InterPro" id="IPR000086">
    <property type="entry name" value="NUDIX_hydrolase_dom"/>
</dbReference>
<dbReference type="GO" id="GO:0006203">
    <property type="term" value="P:dGTP catabolic process"/>
    <property type="evidence" value="ECO:0007669"/>
    <property type="project" value="TreeGrafter"/>
</dbReference>
<dbReference type="PANTHER" id="PTHR16099">
    <property type="entry name" value="8-OXO-DGTP DIPHOSPHATES NUDT15"/>
    <property type="match status" value="1"/>
</dbReference>
<organism evidence="3 4">
    <name type="scientific">Hymenoscyphus fraxineus</name>
    <dbReference type="NCBI Taxonomy" id="746836"/>
    <lineage>
        <taxon>Eukaryota</taxon>
        <taxon>Fungi</taxon>
        <taxon>Dikarya</taxon>
        <taxon>Ascomycota</taxon>
        <taxon>Pezizomycotina</taxon>
        <taxon>Leotiomycetes</taxon>
        <taxon>Helotiales</taxon>
        <taxon>Helotiaceae</taxon>
        <taxon>Hymenoscyphus</taxon>
    </lineage>
</organism>
<dbReference type="AlphaFoldDB" id="A0A9N9KZL5"/>
<dbReference type="GO" id="GO:0035539">
    <property type="term" value="F:8-oxo-7,8-dihydrodeoxyguanosine triphosphate pyrophosphatase activity"/>
    <property type="evidence" value="ECO:0007669"/>
    <property type="project" value="TreeGrafter"/>
</dbReference>
<keyword evidence="4" id="KW-1185">Reference proteome</keyword>
<dbReference type="InterPro" id="IPR015797">
    <property type="entry name" value="NUDIX_hydrolase-like_dom_sf"/>
</dbReference>
<dbReference type="OrthoDB" id="447842at2759"/>
<dbReference type="GO" id="GO:0005829">
    <property type="term" value="C:cytosol"/>
    <property type="evidence" value="ECO:0007669"/>
    <property type="project" value="TreeGrafter"/>
</dbReference>